<sequence>MISGRGLHFPASSRYRNYLTQKPERDSSSFSPFPASWKAEDMWGRWFGRLLRSEGSGGRWVSAPRGRFSPALRRGEKRHRITYACVLCRKTVPVVRACSGEREARVPRLPAHSGSWRPCSRASPRGIEAGGSRTEKRTAFLFGGLASEGLASRLAPPLEPRQASF</sequence>
<accession>A0AB34I459</accession>
<evidence type="ECO:0000313" key="3">
    <source>
        <dbReference type="Proteomes" id="UP001159641"/>
    </source>
</evidence>
<organism evidence="2 3">
    <name type="scientific">Eschrichtius robustus</name>
    <name type="common">California gray whale</name>
    <name type="synonym">Eschrichtius gibbosus</name>
    <dbReference type="NCBI Taxonomy" id="9764"/>
    <lineage>
        <taxon>Eukaryota</taxon>
        <taxon>Metazoa</taxon>
        <taxon>Chordata</taxon>
        <taxon>Craniata</taxon>
        <taxon>Vertebrata</taxon>
        <taxon>Euteleostomi</taxon>
        <taxon>Mammalia</taxon>
        <taxon>Eutheria</taxon>
        <taxon>Laurasiatheria</taxon>
        <taxon>Artiodactyla</taxon>
        <taxon>Whippomorpha</taxon>
        <taxon>Cetacea</taxon>
        <taxon>Mysticeti</taxon>
        <taxon>Eschrichtiidae</taxon>
        <taxon>Eschrichtius</taxon>
    </lineage>
</organism>
<evidence type="ECO:0000313" key="2">
    <source>
        <dbReference type="EMBL" id="KAJ8798359.1"/>
    </source>
</evidence>
<dbReference type="Proteomes" id="UP001159641">
    <property type="component" value="Unassembled WGS sequence"/>
</dbReference>
<reference evidence="2 3" key="1">
    <citation type="submission" date="2022-11" db="EMBL/GenBank/DDBJ databases">
        <title>Whole genome sequence of Eschrichtius robustus ER-17-0199.</title>
        <authorList>
            <person name="Bruniche-Olsen A."/>
            <person name="Black A.N."/>
            <person name="Fields C.J."/>
            <person name="Walden K."/>
            <person name="Dewoody J.A."/>
        </authorList>
    </citation>
    <scope>NUCLEOTIDE SEQUENCE [LARGE SCALE GENOMIC DNA]</scope>
    <source>
        <strain evidence="2">ER-17-0199</strain>
        <tissue evidence="2">Blubber</tissue>
    </source>
</reference>
<comment type="caution">
    <text evidence="2">The sequence shown here is derived from an EMBL/GenBank/DDBJ whole genome shotgun (WGS) entry which is preliminary data.</text>
</comment>
<protein>
    <submittedName>
        <fullName evidence="2">Uncharacterized protein</fullName>
    </submittedName>
</protein>
<proteinExistence type="predicted"/>
<evidence type="ECO:0000256" key="1">
    <source>
        <dbReference type="SAM" id="MobiDB-lite"/>
    </source>
</evidence>
<feature type="region of interest" description="Disordered" evidence="1">
    <location>
        <begin position="109"/>
        <end position="132"/>
    </location>
</feature>
<keyword evidence="3" id="KW-1185">Reference proteome</keyword>
<dbReference type="EMBL" id="JAIQCJ010000074">
    <property type="protein sequence ID" value="KAJ8798359.1"/>
    <property type="molecule type" value="Genomic_DNA"/>
</dbReference>
<gene>
    <name evidence="2" type="ORF">J1605_001484</name>
</gene>
<dbReference type="AlphaFoldDB" id="A0AB34I459"/>
<name>A0AB34I459_ESCRO</name>